<organism evidence="2 3">
    <name type="scientific">Exophiala sideris</name>
    <dbReference type="NCBI Taxonomy" id="1016849"/>
    <lineage>
        <taxon>Eukaryota</taxon>
        <taxon>Fungi</taxon>
        <taxon>Dikarya</taxon>
        <taxon>Ascomycota</taxon>
        <taxon>Pezizomycotina</taxon>
        <taxon>Eurotiomycetes</taxon>
        <taxon>Chaetothyriomycetidae</taxon>
        <taxon>Chaetothyriales</taxon>
        <taxon>Herpotrichiellaceae</taxon>
        <taxon>Exophiala</taxon>
    </lineage>
</organism>
<evidence type="ECO:0000313" key="2">
    <source>
        <dbReference type="EMBL" id="KAK5059285.1"/>
    </source>
</evidence>
<sequence>MASNSYRLYGDLMLPDPSTYLNGDELARLSTLEPFFRDLEAPRSLRNDKAQTSGYADSFAAFAEKESALWEPARPANHLVPPSGLLESPIAHHLHNPSFYTLHPHDGETADDSNLCIWLVMQNGFKKGQTLIFDHLSRRDIVDGIKLYPKEILKCHEDFIDEIRSKMLAEVEVVWGKDLWGEYEDVTVYLEWEVSPTIGEHTSRRLVRFITFVIHPQFFMYPSGRKQARWQDLHLTVAGRLARVEMIEDFYQKVPPASKKDFLSQKVYANVKVLEKQSLEEVNAATGNKKLFDMLASHTILRQSDPARRPRVRQSQRTSSRPLGDAAKGTLSTSQLKEILAKELDALSTDDLLLWNEDFDQLPAGIRQWLDNHTDLWFNGIPVTSFEELVPIYQQFRLNRAIPPSLVHTAGSTVVLALMETHAECLGRGKPLKIENETYSPIVGPFSRMDVECSSCGAPLPSDRNARWVIADPPRYLVKATQHVCTTTKQVSRKRYAVPRDKSVHFQFDGSNSRNAKNPSTIKSKKWQEMFVRNGDQLDGLPKVVDTHCESCLSKLKDSNVLDDIITVQDAAPLWTVQDPPRYIMHRRTCRVCKTDWKFLPANRQIPYIPMKTLRDLEKSYRDVADSVVINFLSSRYKAEPWLHKISLSVPENKS</sequence>
<dbReference type="Proteomes" id="UP001345691">
    <property type="component" value="Unassembled WGS sequence"/>
</dbReference>
<dbReference type="EMBL" id="JAVRRF010000013">
    <property type="protein sequence ID" value="KAK5059285.1"/>
    <property type="molecule type" value="Genomic_DNA"/>
</dbReference>
<feature type="region of interest" description="Disordered" evidence="1">
    <location>
        <begin position="304"/>
        <end position="329"/>
    </location>
</feature>
<comment type="caution">
    <text evidence="2">The sequence shown here is derived from an EMBL/GenBank/DDBJ whole genome shotgun (WGS) entry which is preliminary data.</text>
</comment>
<evidence type="ECO:0000256" key="1">
    <source>
        <dbReference type="SAM" id="MobiDB-lite"/>
    </source>
</evidence>
<reference evidence="2 3" key="1">
    <citation type="submission" date="2023-08" db="EMBL/GenBank/DDBJ databases">
        <title>Black Yeasts Isolated from many extreme environments.</title>
        <authorList>
            <person name="Coleine C."/>
            <person name="Stajich J.E."/>
            <person name="Selbmann L."/>
        </authorList>
    </citation>
    <scope>NUCLEOTIDE SEQUENCE [LARGE SCALE GENOMIC DNA]</scope>
    <source>
        <strain evidence="2 3">CCFEE 6328</strain>
    </source>
</reference>
<name>A0ABR0JA35_9EURO</name>
<gene>
    <name evidence="2" type="ORF">LTR69_006575</name>
</gene>
<evidence type="ECO:0000313" key="3">
    <source>
        <dbReference type="Proteomes" id="UP001345691"/>
    </source>
</evidence>
<proteinExistence type="predicted"/>
<protein>
    <submittedName>
        <fullName evidence="2">Uncharacterized protein</fullName>
    </submittedName>
</protein>
<accession>A0ABR0JA35</accession>
<keyword evidence="3" id="KW-1185">Reference proteome</keyword>